<protein>
    <submittedName>
        <fullName evidence="1">AMP-binding enzyme</fullName>
    </submittedName>
</protein>
<dbReference type="Proteomes" id="UP000193900">
    <property type="component" value="Unassembled WGS sequence"/>
</dbReference>
<dbReference type="PANTHER" id="PTHR36932">
    <property type="entry name" value="CAPSULAR POLYSACCHARIDE BIOSYNTHESIS PROTEIN"/>
    <property type="match status" value="1"/>
</dbReference>
<dbReference type="EMBL" id="FWFZ01000005">
    <property type="protein sequence ID" value="SLN37572.1"/>
    <property type="molecule type" value="Genomic_DNA"/>
</dbReference>
<dbReference type="SUPFAM" id="SSF56801">
    <property type="entry name" value="Acetyl-CoA synthetase-like"/>
    <property type="match status" value="1"/>
</dbReference>
<evidence type="ECO:0000313" key="1">
    <source>
        <dbReference type="EMBL" id="SLN37572.1"/>
    </source>
</evidence>
<dbReference type="PANTHER" id="PTHR36932:SF1">
    <property type="entry name" value="CAPSULAR POLYSACCHARIDE BIOSYNTHESIS PROTEIN"/>
    <property type="match status" value="1"/>
</dbReference>
<dbReference type="AlphaFoldDB" id="A0A1Y5SDK1"/>
<dbReference type="InterPro" id="IPR053158">
    <property type="entry name" value="CapK_Type1_Caps_Biosynth"/>
</dbReference>
<name>A0A1Y5SDK1_9RHOB</name>
<proteinExistence type="predicted"/>
<evidence type="ECO:0000313" key="2">
    <source>
        <dbReference type="Proteomes" id="UP000193900"/>
    </source>
</evidence>
<dbReference type="Gene3D" id="3.40.50.12780">
    <property type="entry name" value="N-terminal domain of ligase-like"/>
    <property type="match status" value="1"/>
</dbReference>
<organism evidence="1 2">
    <name type="scientific">Roseisalinus antarcticus</name>
    <dbReference type="NCBI Taxonomy" id="254357"/>
    <lineage>
        <taxon>Bacteria</taxon>
        <taxon>Pseudomonadati</taxon>
        <taxon>Pseudomonadota</taxon>
        <taxon>Alphaproteobacteria</taxon>
        <taxon>Rhodobacterales</taxon>
        <taxon>Roseobacteraceae</taxon>
        <taxon>Roseisalinus</taxon>
    </lineage>
</organism>
<gene>
    <name evidence="1" type="ORF">ROA7023_01415</name>
</gene>
<dbReference type="InterPro" id="IPR042099">
    <property type="entry name" value="ANL_N_sf"/>
</dbReference>
<accession>A0A1Y5SDK1</accession>
<keyword evidence="2" id="KW-1185">Reference proteome</keyword>
<dbReference type="RefSeq" id="WP_085878297.1">
    <property type="nucleotide sequence ID" value="NZ_FWFZ01000005.1"/>
</dbReference>
<reference evidence="1 2" key="1">
    <citation type="submission" date="2017-03" db="EMBL/GenBank/DDBJ databases">
        <authorList>
            <person name="Afonso C.L."/>
            <person name="Miller P.J."/>
            <person name="Scott M.A."/>
            <person name="Spackman E."/>
            <person name="Goraichik I."/>
            <person name="Dimitrov K.M."/>
            <person name="Suarez D.L."/>
            <person name="Swayne D.E."/>
        </authorList>
    </citation>
    <scope>NUCLEOTIDE SEQUENCE [LARGE SCALE GENOMIC DNA]</scope>
    <source>
        <strain evidence="1 2">CECT 7023</strain>
    </source>
</reference>
<sequence length="419" mass="45946">MIVDPLAALMTYGRIQATPSRFSGRRTFERWQDARLQRWLWRRAARVPAFRGRIGPNTRLAELPVMDKATLMANFAAYNVAGLDADTVRAAIARDRRVGPWHVGHSTGTSGNRGLYVLSDRDRFNWLGAILAKALPDFWRRRARIAVILPTATGLYDAAHGFGPMQLSFLDLTAGPEHWLGPLIAFRPTVVIAPPKILRHLAEAAPERLAPDLLYSGAEVMDPLDRSTIRAAFPRARLGEIYMATEGLIAVTCRAGRLHLCEDAMHVDLEEAGAGLVRPVLTDFSRQAQVMLRYRMNDLLRMDDSPCACGSPLRGVGEVVGREDDCLILPGGAEVTPDVVRNAVVDADPRISDFRVVQAGDGIYVSLPRDVPAAALQRAEAALSARLSALAGRAVPIMATAADLPLMTGRKLRRVERRS</sequence>